<proteinExistence type="predicted"/>
<keyword evidence="3" id="KW-1185">Reference proteome</keyword>
<gene>
    <name evidence="2" type="ORF">CLAFUR5_07468</name>
</gene>
<reference evidence="2" key="1">
    <citation type="submission" date="2021-12" db="EMBL/GenBank/DDBJ databases">
        <authorList>
            <person name="Zaccaron A."/>
            <person name="Stergiopoulos I."/>
        </authorList>
    </citation>
    <scope>NUCLEOTIDE SEQUENCE</scope>
    <source>
        <strain evidence="2">Race5_Kim</strain>
    </source>
</reference>
<dbReference type="RefSeq" id="XP_047762963.1">
    <property type="nucleotide sequence ID" value="XM_047906616.1"/>
</dbReference>
<sequence>MSTLIQRPIEPNYPIPDTGPSQPPPVYDPTLSSFGPDPLGPWGPLPGPTPGPQPDGPDFGPLPPVYT</sequence>
<protein>
    <submittedName>
        <fullName evidence="2">Uncharacterized protein</fullName>
    </submittedName>
</protein>
<evidence type="ECO:0000313" key="2">
    <source>
        <dbReference type="EMBL" id="UJO18597.1"/>
    </source>
</evidence>
<name>A0A9Q8UQ81_PASFU</name>
<dbReference type="KEGG" id="ffu:CLAFUR5_07468"/>
<accession>A0A9Q8UQ81</accession>
<evidence type="ECO:0000256" key="1">
    <source>
        <dbReference type="SAM" id="MobiDB-lite"/>
    </source>
</evidence>
<feature type="compositionally biased region" description="Pro residues" evidence="1">
    <location>
        <begin position="38"/>
        <end position="67"/>
    </location>
</feature>
<evidence type="ECO:0000313" key="3">
    <source>
        <dbReference type="Proteomes" id="UP000756132"/>
    </source>
</evidence>
<organism evidence="2 3">
    <name type="scientific">Passalora fulva</name>
    <name type="common">Tomato leaf mold</name>
    <name type="synonym">Cladosporium fulvum</name>
    <dbReference type="NCBI Taxonomy" id="5499"/>
    <lineage>
        <taxon>Eukaryota</taxon>
        <taxon>Fungi</taxon>
        <taxon>Dikarya</taxon>
        <taxon>Ascomycota</taxon>
        <taxon>Pezizomycotina</taxon>
        <taxon>Dothideomycetes</taxon>
        <taxon>Dothideomycetidae</taxon>
        <taxon>Mycosphaerellales</taxon>
        <taxon>Mycosphaerellaceae</taxon>
        <taxon>Fulvia</taxon>
    </lineage>
</organism>
<dbReference type="Proteomes" id="UP000756132">
    <property type="component" value="Chromosome 6"/>
</dbReference>
<feature type="region of interest" description="Disordered" evidence="1">
    <location>
        <begin position="1"/>
        <end position="67"/>
    </location>
</feature>
<reference evidence="2" key="2">
    <citation type="journal article" date="2022" name="Microb. Genom.">
        <title>A chromosome-scale genome assembly of the tomato pathogen Cladosporium fulvum reveals a compartmentalized genome architecture and the presence of a dispensable chromosome.</title>
        <authorList>
            <person name="Zaccaron A.Z."/>
            <person name="Chen L.H."/>
            <person name="Samaras A."/>
            <person name="Stergiopoulos I."/>
        </authorList>
    </citation>
    <scope>NUCLEOTIDE SEQUENCE</scope>
    <source>
        <strain evidence="2">Race5_Kim</strain>
    </source>
</reference>
<dbReference type="GeneID" id="71987346"/>
<dbReference type="EMBL" id="CP090168">
    <property type="protein sequence ID" value="UJO18597.1"/>
    <property type="molecule type" value="Genomic_DNA"/>
</dbReference>
<dbReference type="AlphaFoldDB" id="A0A9Q8UQ81"/>